<evidence type="ECO:0000256" key="1">
    <source>
        <dbReference type="SAM" id="SignalP"/>
    </source>
</evidence>
<keyword evidence="1" id="KW-0732">Signal</keyword>
<proteinExistence type="predicted"/>
<keyword evidence="3" id="KW-1185">Reference proteome</keyword>
<reference evidence="3" key="1">
    <citation type="journal article" date="2019" name="Int. J. Syst. Evol. Microbiol.">
        <title>The Global Catalogue of Microorganisms (GCM) 10K type strain sequencing project: providing services to taxonomists for standard genome sequencing and annotation.</title>
        <authorList>
            <consortium name="The Broad Institute Genomics Platform"/>
            <consortium name="The Broad Institute Genome Sequencing Center for Infectious Disease"/>
            <person name="Wu L."/>
            <person name="Ma J."/>
        </authorList>
    </citation>
    <scope>NUCLEOTIDE SEQUENCE [LARGE SCALE GENOMIC DNA]</scope>
    <source>
        <strain evidence="3">CGMCC 4.7241</strain>
    </source>
</reference>
<dbReference type="Proteomes" id="UP001595699">
    <property type="component" value="Unassembled WGS sequence"/>
</dbReference>
<feature type="chain" id="PRO_5046870673" evidence="1">
    <location>
        <begin position="25"/>
        <end position="240"/>
    </location>
</feature>
<organism evidence="2 3">
    <name type="scientific">Tenggerimyces flavus</name>
    <dbReference type="NCBI Taxonomy" id="1708749"/>
    <lineage>
        <taxon>Bacteria</taxon>
        <taxon>Bacillati</taxon>
        <taxon>Actinomycetota</taxon>
        <taxon>Actinomycetes</taxon>
        <taxon>Propionibacteriales</taxon>
        <taxon>Nocardioidaceae</taxon>
        <taxon>Tenggerimyces</taxon>
    </lineage>
</organism>
<evidence type="ECO:0000313" key="2">
    <source>
        <dbReference type="EMBL" id="MFC3761758.1"/>
    </source>
</evidence>
<sequence>MRRTIRTAVGVVAGVLVLATAASASPPSTVAFVKRATESYEPRTTIVPATTDSPQTPSADELQDLGTLAESRGMSLDEAVAKWGWRGAFGQVASDLSYAYPGSYSEAASQDGLARISFKGDAPADVATRMAAARLPVPVHIRDRMGWSEPDIVEAMQRVFYAIPDELVRGLSGDPGADRGEIRVTAGPADGLTMEEARLRLRAAATSPGPLRDAIDRVPPPVSLVIEVVSRENAPIVVLE</sequence>
<evidence type="ECO:0000313" key="3">
    <source>
        <dbReference type="Proteomes" id="UP001595699"/>
    </source>
</evidence>
<protein>
    <submittedName>
        <fullName evidence="2">Uncharacterized protein</fullName>
    </submittedName>
</protein>
<comment type="caution">
    <text evidence="2">The sequence shown here is derived from an EMBL/GenBank/DDBJ whole genome shotgun (WGS) entry which is preliminary data.</text>
</comment>
<name>A0ABV7Y9H1_9ACTN</name>
<gene>
    <name evidence="2" type="ORF">ACFOUW_13015</name>
</gene>
<dbReference type="EMBL" id="JBHRZH010000009">
    <property type="protein sequence ID" value="MFC3761758.1"/>
    <property type="molecule type" value="Genomic_DNA"/>
</dbReference>
<feature type="signal peptide" evidence="1">
    <location>
        <begin position="1"/>
        <end position="24"/>
    </location>
</feature>
<accession>A0ABV7Y9H1</accession>
<dbReference type="RefSeq" id="WP_205114421.1">
    <property type="nucleotide sequence ID" value="NZ_JAFBCM010000001.1"/>
</dbReference>